<accession>A0ABS9M6N3</accession>
<organism evidence="1 2">
    <name type="scientific">Intestinimonas massiliensis</name>
    <name type="common">ex Afouda et al. 2020</name>
    <dbReference type="NCBI Taxonomy" id="1673721"/>
    <lineage>
        <taxon>Bacteria</taxon>
        <taxon>Bacillati</taxon>
        <taxon>Bacillota</taxon>
        <taxon>Clostridia</taxon>
        <taxon>Eubacteriales</taxon>
        <taxon>Intestinimonas</taxon>
    </lineage>
</organism>
<comment type="caution">
    <text evidence="1">The sequence shown here is derived from an EMBL/GenBank/DDBJ whole genome shotgun (WGS) entry which is preliminary data.</text>
</comment>
<sequence length="225" mass="26582">MFQIFENGKLVSKMQTREELFRYFIRRDLNVYVCTADQIMSYTPSAFQLLAMNPNDQYAPGALYGNFLSFSRLPLYPRPIMILEDGRLVDIRPWLPEIRDYLIRWKAQIEKHVCGLSFSTGHKPKFRHMYRRPKGYKQSQQGLSPADAEEILEVMATIPDKLRKVNHMDDSCCWKQHSRSWKENSKARKSWQKLKRQKAPASQCLRMLDTIWDELDLEEDDNTVA</sequence>
<reference evidence="1 2" key="1">
    <citation type="submission" date="2022-01" db="EMBL/GenBank/DDBJ databases">
        <title>Collection of gut derived symbiotic bacterial strains cultured from healthy donors.</title>
        <authorList>
            <person name="Lin H."/>
            <person name="Kohout C."/>
            <person name="Waligurski E."/>
            <person name="Pamer E.G."/>
        </authorList>
    </citation>
    <scope>NUCLEOTIDE SEQUENCE [LARGE SCALE GENOMIC DNA]</scope>
    <source>
        <strain evidence="1 2">DFI.3.7</strain>
    </source>
</reference>
<evidence type="ECO:0000313" key="1">
    <source>
        <dbReference type="EMBL" id="MCG4526455.1"/>
    </source>
</evidence>
<evidence type="ECO:0000313" key="2">
    <source>
        <dbReference type="Proteomes" id="UP001200313"/>
    </source>
</evidence>
<keyword evidence="2" id="KW-1185">Reference proteome</keyword>
<gene>
    <name evidence="1" type="ORF">L0P79_05105</name>
</gene>
<dbReference type="EMBL" id="JAKNJB010000006">
    <property type="protein sequence ID" value="MCG4526455.1"/>
    <property type="molecule type" value="Genomic_DNA"/>
</dbReference>
<protein>
    <submittedName>
        <fullName evidence="1">Uncharacterized protein</fullName>
    </submittedName>
</protein>
<dbReference type="RefSeq" id="WP_177692730.1">
    <property type="nucleotide sequence ID" value="NZ_JAKNJB010000006.1"/>
</dbReference>
<dbReference type="Proteomes" id="UP001200313">
    <property type="component" value="Unassembled WGS sequence"/>
</dbReference>
<proteinExistence type="predicted"/>
<name>A0ABS9M6N3_9FIRM</name>